<dbReference type="AlphaFoldDB" id="A0A8K0CF32"/>
<proteinExistence type="predicted"/>
<evidence type="ECO:0000313" key="2">
    <source>
        <dbReference type="Proteomes" id="UP000801492"/>
    </source>
</evidence>
<accession>A0A8K0CF32</accession>
<dbReference type="EMBL" id="VTPC01090176">
    <property type="protein sequence ID" value="KAF2884421.1"/>
    <property type="molecule type" value="Genomic_DNA"/>
</dbReference>
<sequence>MRIAEKKAAPAEAMMMHRKMGHSLKYPISEICKVYLKSKQTRPSFHKIPEKVKTKEGIGDGFDRHLTLSSEDKTLEIEEKLENISWGIMGLCEVRQKGEGWKTLKSGHALYHYGEQD</sequence>
<dbReference type="Proteomes" id="UP000801492">
    <property type="component" value="Unassembled WGS sequence"/>
</dbReference>
<organism evidence="1 2">
    <name type="scientific">Ignelater luminosus</name>
    <name type="common">Cucubano</name>
    <name type="synonym">Pyrophorus luminosus</name>
    <dbReference type="NCBI Taxonomy" id="2038154"/>
    <lineage>
        <taxon>Eukaryota</taxon>
        <taxon>Metazoa</taxon>
        <taxon>Ecdysozoa</taxon>
        <taxon>Arthropoda</taxon>
        <taxon>Hexapoda</taxon>
        <taxon>Insecta</taxon>
        <taxon>Pterygota</taxon>
        <taxon>Neoptera</taxon>
        <taxon>Endopterygota</taxon>
        <taxon>Coleoptera</taxon>
        <taxon>Polyphaga</taxon>
        <taxon>Elateriformia</taxon>
        <taxon>Elateroidea</taxon>
        <taxon>Elateridae</taxon>
        <taxon>Agrypninae</taxon>
        <taxon>Pyrophorini</taxon>
        <taxon>Ignelater</taxon>
    </lineage>
</organism>
<evidence type="ECO:0000313" key="1">
    <source>
        <dbReference type="EMBL" id="KAF2884421.1"/>
    </source>
</evidence>
<dbReference type="OrthoDB" id="5824787at2759"/>
<protein>
    <submittedName>
        <fullName evidence="1">Uncharacterized protein</fullName>
    </submittedName>
</protein>
<comment type="caution">
    <text evidence="1">The sequence shown here is derived from an EMBL/GenBank/DDBJ whole genome shotgun (WGS) entry which is preliminary data.</text>
</comment>
<gene>
    <name evidence="1" type="ORF">ILUMI_21745</name>
</gene>
<reference evidence="1" key="1">
    <citation type="submission" date="2019-08" db="EMBL/GenBank/DDBJ databases">
        <title>The genome of the North American firefly Photinus pyralis.</title>
        <authorList>
            <consortium name="Photinus pyralis genome working group"/>
            <person name="Fallon T.R."/>
            <person name="Sander Lower S.E."/>
            <person name="Weng J.-K."/>
        </authorList>
    </citation>
    <scope>NUCLEOTIDE SEQUENCE</scope>
    <source>
        <strain evidence="1">TRF0915ILg1</strain>
        <tissue evidence="1">Whole body</tissue>
    </source>
</reference>
<keyword evidence="2" id="KW-1185">Reference proteome</keyword>
<name>A0A8K0CF32_IGNLU</name>